<dbReference type="Proteomes" id="UP001349262">
    <property type="component" value="Unassembled WGS sequence"/>
</dbReference>
<keyword evidence="5" id="KW-0732">Signal</keyword>
<reference evidence="7 8" key="1">
    <citation type="journal article" date="2012" name="Genet. Mol. Biol.">
        <title>Analysis of 16S rRNA and mxaF genes revealing insights into Methylobacterium niche-specific plant association.</title>
        <authorList>
            <person name="Dourado M.N."/>
            <person name="Andreote F.D."/>
            <person name="Dini-Andreote F."/>
            <person name="Conti R."/>
            <person name="Araujo J.M."/>
            <person name="Araujo W.L."/>
        </authorList>
    </citation>
    <scope>NUCLEOTIDE SEQUENCE [LARGE SCALE GENOMIC DNA]</scope>
    <source>
        <strain evidence="7 8">SR1.6/4</strain>
    </source>
</reference>
<sequence length="394" mass="41701">MWALPILLLAWAIPVAAQDGRALYHGLGPDPPRARIGRMESRGLTCAGCHGRFAEGGSEGRIPVPAIDRAALLAAGAYDAASLLRTLSEGVTPDGRRLAATMPRFSLSAREAEAILRFLGNVAQEDRAGVTGERVVIAVSAAGSGEADALRLALERRWDAAGPRAVHGRGLHFVTLPPDATRWPTADRAPEVFLVVAAGRGEASIDLRALAQRGMPLITAQSEVPAGLDAVRIAPGAPEMQDRLSNLVRAGGVEIREHPPPTLSESDRILVVTGREPSLTALAASGLPLASRRVVLTAALARRAPNAVAELLKRGAEVVALHAAADRADPAKLAELIVSILARTLVETGRDLTKSRFLAALRRLRVEIEGWPSMDFSRNPASDAIQAIRLTRDP</sequence>
<keyword evidence="3 4" id="KW-0408">Iron</keyword>
<dbReference type="SUPFAM" id="SSF46626">
    <property type="entry name" value="Cytochrome c"/>
    <property type="match status" value="1"/>
</dbReference>
<feature type="signal peptide" evidence="5">
    <location>
        <begin position="1"/>
        <end position="17"/>
    </location>
</feature>
<evidence type="ECO:0000256" key="1">
    <source>
        <dbReference type="ARBA" id="ARBA00022617"/>
    </source>
</evidence>
<dbReference type="Gene3D" id="1.10.760.10">
    <property type="entry name" value="Cytochrome c-like domain"/>
    <property type="match status" value="1"/>
</dbReference>
<gene>
    <name evidence="7" type="ORF">MRSR164_04060</name>
</gene>
<evidence type="ECO:0000313" key="8">
    <source>
        <dbReference type="Proteomes" id="UP001349262"/>
    </source>
</evidence>
<proteinExistence type="predicted"/>
<comment type="caution">
    <text evidence="7">The sequence shown here is derived from an EMBL/GenBank/DDBJ whole genome shotgun (WGS) entry which is preliminary data.</text>
</comment>
<evidence type="ECO:0000256" key="4">
    <source>
        <dbReference type="PROSITE-ProRule" id="PRU00433"/>
    </source>
</evidence>
<evidence type="ECO:0000256" key="3">
    <source>
        <dbReference type="ARBA" id="ARBA00023004"/>
    </source>
</evidence>
<feature type="chain" id="PRO_5045767425" description="Cytochrome c domain-containing protein" evidence="5">
    <location>
        <begin position="18"/>
        <end position="394"/>
    </location>
</feature>
<dbReference type="EMBL" id="MLBY01000002">
    <property type="protein sequence ID" value="MEE7456012.1"/>
    <property type="molecule type" value="Genomic_DNA"/>
</dbReference>
<keyword evidence="1 4" id="KW-0349">Heme</keyword>
<keyword evidence="8" id="KW-1185">Reference proteome</keyword>
<protein>
    <recommendedName>
        <fullName evidence="6">Cytochrome c domain-containing protein</fullName>
    </recommendedName>
</protein>
<dbReference type="PROSITE" id="PS51007">
    <property type="entry name" value="CYTC"/>
    <property type="match status" value="1"/>
</dbReference>
<name>A0ABU7T633_9HYPH</name>
<evidence type="ECO:0000259" key="6">
    <source>
        <dbReference type="PROSITE" id="PS51007"/>
    </source>
</evidence>
<accession>A0ABU7T633</accession>
<evidence type="ECO:0000313" key="7">
    <source>
        <dbReference type="EMBL" id="MEE7456012.1"/>
    </source>
</evidence>
<keyword evidence="2 4" id="KW-0479">Metal-binding</keyword>
<evidence type="ECO:0000256" key="2">
    <source>
        <dbReference type="ARBA" id="ARBA00022723"/>
    </source>
</evidence>
<dbReference type="InterPro" id="IPR036909">
    <property type="entry name" value="Cyt_c-like_dom_sf"/>
</dbReference>
<organism evidence="7 8">
    <name type="scientific">Methylobacterium radiotolerans</name>
    <dbReference type="NCBI Taxonomy" id="31998"/>
    <lineage>
        <taxon>Bacteria</taxon>
        <taxon>Pseudomonadati</taxon>
        <taxon>Pseudomonadota</taxon>
        <taxon>Alphaproteobacteria</taxon>
        <taxon>Hyphomicrobiales</taxon>
        <taxon>Methylobacteriaceae</taxon>
        <taxon>Methylobacterium</taxon>
    </lineage>
</organism>
<dbReference type="InterPro" id="IPR009056">
    <property type="entry name" value="Cyt_c-like_dom"/>
</dbReference>
<feature type="domain" description="Cytochrome c" evidence="6">
    <location>
        <begin position="15"/>
        <end position="123"/>
    </location>
</feature>
<evidence type="ECO:0000256" key="5">
    <source>
        <dbReference type="SAM" id="SignalP"/>
    </source>
</evidence>